<dbReference type="EC" id="3.4.14.-" evidence="7"/>
<keyword evidence="4 7" id="KW-0732">Signal</keyword>
<evidence type="ECO:0000256" key="5">
    <source>
        <dbReference type="ARBA" id="ARBA00022801"/>
    </source>
</evidence>
<dbReference type="GO" id="GO:0043171">
    <property type="term" value="P:peptide catabolic process"/>
    <property type="evidence" value="ECO:0007669"/>
    <property type="project" value="UniProtKB-UniRule"/>
</dbReference>
<evidence type="ECO:0000256" key="4">
    <source>
        <dbReference type="ARBA" id="ARBA00022729"/>
    </source>
</evidence>
<organism evidence="8 9">
    <name type="scientific">Lutibacter agarilyticus</name>
    <dbReference type="NCBI Taxonomy" id="1109740"/>
    <lineage>
        <taxon>Bacteria</taxon>
        <taxon>Pseudomonadati</taxon>
        <taxon>Bacteroidota</taxon>
        <taxon>Flavobacteriia</taxon>
        <taxon>Flavobacteriales</taxon>
        <taxon>Flavobacteriaceae</taxon>
        <taxon>Lutibacter</taxon>
    </lineage>
</organism>
<accession>A0A238WEC1</accession>
<keyword evidence="5 7" id="KW-0378">Hydrolase</keyword>
<dbReference type="Proteomes" id="UP000198384">
    <property type="component" value="Unassembled WGS sequence"/>
</dbReference>
<proteinExistence type="inferred from homology"/>
<evidence type="ECO:0000313" key="9">
    <source>
        <dbReference type="Proteomes" id="UP000198384"/>
    </source>
</evidence>
<keyword evidence="9" id="KW-1185">Reference proteome</keyword>
<dbReference type="PANTHER" id="PTHR38469:SF1">
    <property type="entry name" value="PERIPLASMIC PEPTIDASE SUBFAMILY S1B"/>
    <property type="match status" value="1"/>
</dbReference>
<dbReference type="PANTHER" id="PTHR38469">
    <property type="entry name" value="PERIPLASMIC PEPTIDASE SUBFAMILY S1B"/>
    <property type="match status" value="1"/>
</dbReference>
<evidence type="ECO:0000256" key="3">
    <source>
        <dbReference type="ARBA" id="ARBA00022670"/>
    </source>
</evidence>
<evidence type="ECO:0000256" key="2">
    <source>
        <dbReference type="ARBA" id="ARBA00022438"/>
    </source>
</evidence>
<dbReference type="InterPro" id="IPR019500">
    <property type="entry name" value="Pep_S46"/>
</dbReference>
<dbReference type="OrthoDB" id="9805367at2"/>
<evidence type="ECO:0000256" key="7">
    <source>
        <dbReference type="RuleBase" id="RU366067"/>
    </source>
</evidence>
<dbReference type="EMBL" id="FZNT01000003">
    <property type="protein sequence ID" value="SNR44936.1"/>
    <property type="molecule type" value="Genomic_DNA"/>
</dbReference>
<evidence type="ECO:0000313" key="8">
    <source>
        <dbReference type="EMBL" id="SNR44936.1"/>
    </source>
</evidence>
<evidence type="ECO:0000256" key="6">
    <source>
        <dbReference type="ARBA" id="ARBA00022825"/>
    </source>
</evidence>
<dbReference type="GO" id="GO:0008239">
    <property type="term" value="F:dipeptidyl-peptidase activity"/>
    <property type="evidence" value="ECO:0007669"/>
    <property type="project" value="UniProtKB-UniRule"/>
</dbReference>
<keyword evidence="6 7" id="KW-0720">Serine protease</keyword>
<dbReference type="SUPFAM" id="SSF50494">
    <property type="entry name" value="Trypsin-like serine proteases"/>
    <property type="match status" value="1"/>
</dbReference>
<reference evidence="8 9" key="1">
    <citation type="submission" date="2017-06" db="EMBL/GenBank/DDBJ databases">
        <authorList>
            <person name="Kim H.J."/>
            <person name="Triplett B.A."/>
        </authorList>
    </citation>
    <scope>NUCLEOTIDE SEQUENCE [LARGE SCALE GENOMIC DNA]</scope>
    <source>
        <strain evidence="8 9">DSM 29150</strain>
    </source>
</reference>
<dbReference type="GO" id="GO:0006508">
    <property type="term" value="P:proteolysis"/>
    <property type="evidence" value="ECO:0007669"/>
    <property type="project" value="UniProtKB-KW"/>
</dbReference>
<comment type="function">
    <text evidence="7">Catalyzes the removal of dipeptides from the N-terminus of oligopeptides.</text>
</comment>
<feature type="chain" id="PRO_5023051971" description="Dipeptidyl-peptidase" evidence="7">
    <location>
        <begin position="22"/>
        <end position="740"/>
    </location>
</feature>
<dbReference type="InterPro" id="IPR009003">
    <property type="entry name" value="Peptidase_S1_PA"/>
</dbReference>
<feature type="signal peptide" evidence="7">
    <location>
        <begin position="1"/>
        <end position="21"/>
    </location>
</feature>
<comment type="similarity">
    <text evidence="1 7">Belongs to the peptidase S46 family.</text>
</comment>
<gene>
    <name evidence="8" type="ORF">SAMN06265371_103138</name>
</gene>
<protein>
    <recommendedName>
        <fullName evidence="7">Dipeptidyl-peptidase</fullName>
        <ecNumber evidence="7">3.4.14.-</ecNumber>
    </recommendedName>
</protein>
<dbReference type="RefSeq" id="WP_089380813.1">
    <property type="nucleotide sequence ID" value="NZ_FZNT01000003.1"/>
</dbReference>
<keyword evidence="3 7" id="KW-0645">Protease</keyword>
<evidence type="ECO:0000256" key="1">
    <source>
        <dbReference type="ARBA" id="ARBA00010491"/>
    </source>
</evidence>
<dbReference type="GO" id="GO:0070009">
    <property type="term" value="F:serine-type aminopeptidase activity"/>
    <property type="evidence" value="ECO:0007669"/>
    <property type="project" value="UniProtKB-UniRule"/>
</dbReference>
<keyword evidence="2 7" id="KW-0031">Aminopeptidase</keyword>
<name>A0A238WEC1_9FLAO</name>
<dbReference type="Pfam" id="PF10459">
    <property type="entry name" value="Peptidase_S46"/>
    <property type="match status" value="1"/>
</dbReference>
<dbReference type="AlphaFoldDB" id="A0A238WEC1"/>
<sequence>MKQIKLYVFIAVAFISLSISAQKTEKIDTRDIQGGMWIPSLLEGMNEEEMQLLGSKMTAKDIYDINESSLKDAIAHFGGGCTSEIISPNGLLLTNHHCGYGVIQSHSSLEHDYLKDGFWAMSYEEELPNESLSATFIKRIDDVTAQVFEGVTADMDEAAKQSLIDKNIDKATKGAKKEAWQDANVKSFFKGNQYLLFVTEKFTDVRLVGAPPTSIGKFGSDTDNWMWPRHTGDFSMFRVYADANNRPAAYSKDNVPYKADHYLPISLDGVEESDFTLVFGFPGRTNEYLPAVAVDQIVNVLNPAKIEVRDNALKIIDSYMRKDDDIKIKYASKFASTANYWKKWIGENQGIHQTNAIAKKKELEAKFSKIVSEKDMAGYTSLLTDFEKLYKEIETVSLARDYWIEVAYRNVEVLGVSFSAFQLEQAFLKGGVGAYENAKAAILNRLKGTFKNYSVVVDQPVFEKLMSLYAEKMPKEYLPESFNEIDIKVLSSEIYATSKLTSLASVEELFSGTPEEVIKKLNEDKAYAFGKDIHAIFYNKIEPKFQQLTMEIGAVQKEYMTALMKVFPNERFYPDANSTLRVNYGMVQGYSPKDGVYYTNKTYLKGVMEKYVPGDYEFDVPQKLQDLYDSKDYGQYAENGKMPVNYLSTNHMTGGNSGSPIIDAHGNMIGLAFDTTWEGTMSDLYFDADIVRSISVDIRYVLFIIDKFAGAQNLIDEMTLVHPKQSRDLSKSKKNKKKKN</sequence>